<organism evidence="2 3">
    <name type="scientific">Halobium salinum</name>
    <dbReference type="NCBI Taxonomy" id="1364940"/>
    <lineage>
        <taxon>Archaea</taxon>
        <taxon>Methanobacteriati</taxon>
        <taxon>Methanobacteriota</taxon>
        <taxon>Stenosarchaea group</taxon>
        <taxon>Halobacteria</taxon>
        <taxon>Halobacteriales</taxon>
        <taxon>Haloferacaceae</taxon>
        <taxon>Halobium</taxon>
    </lineage>
</organism>
<reference evidence="2 3" key="1">
    <citation type="journal article" date="2019" name="Int. J. Syst. Evol. Microbiol.">
        <title>The Global Catalogue of Microorganisms (GCM) 10K type strain sequencing project: providing services to taxonomists for standard genome sequencing and annotation.</title>
        <authorList>
            <consortium name="The Broad Institute Genomics Platform"/>
            <consortium name="The Broad Institute Genome Sequencing Center for Infectious Disease"/>
            <person name="Wu L."/>
            <person name="Ma J."/>
        </authorList>
    </citation>
    <scope>NUCLEOTIDE SEQUENCE [LARGE SCALE GENOMIC DNA]</scope>
    <source>
        <strain evidence="2 3">CGMCC 1.12553</strain>
    </source>
</reference>
<evidence type="ECO:0000256" key="1">
    <source>
        <dbReference type="SAM" id="MobiDB-lite"/>
    </source>
</evidence>
<sequence length="211" mass="24345">MRFLDWFHNGDDTKDHIPDESKEIVDDKFLRQAFGFDDEQIRERAVSPTGNKVGDQIESEEAENDPCRTSEVDLPEIVGARNQLEQTWNSLESELDGKLDNEGLRSKLRKLDEKGQRFVELREKQEAEAQILRQQYLSDLQQIERALCEVIDVSDGSSSGASTKIVQNLSELNDQLEEALPDNYEEEMDQMQQTIDWAENAKPLYQPEPDR</sequence>
<dbReference type="RefSeq" id="WP_267622833.1">
    <property type="nucleotide sequence ID" value="NZ_JAODIW010000006.1"/>
</dbReference>
<proteinExistence type="predicted"/>
<feature type="region of interest" description="Disordered" evidence="1">
    <location>
        <begin position="41"/>
        <end position="69"/>
    </location>
</feature>
<comment type="caution">
    <text evidence="2">The sequence shown here is derived from an EMBL/GenBank/DDBJ whole genome shotgun (WGS) entry which is preliminary data.</text>
</comment>
<evidence type="ECO:0000313" key="3">
    <source>
        <dbReference type="Proteomes" id="UP001595921"/>
    </source>
</evidence>
<name>A0ABD5PEF8_9EURY</name>
<dbReference type="AlphaFoldDB" id="A0ABD5PEF8"/>
<gene>
    <name evidence="2" type="ORF">ACFO0N_15120</name>
</gene>
<keyword evidence="3" id="KW-1185">Reference proteome</keyword>
<dbReference type="Proteomes" id="UP001595921">
    <property type="component" value="Unassembled WGS sequence"/>
</dbReference>
<accession>A0ABD5PEF8</accession>
<protein>
    <submittedName>
        <fullName evidence="2">Uncharacterized protein</fullName>
    </submittedName>
</protein>
<dbReference type="EMBL" id="JBHSDS010000008">
    <property type="protein sequence ID" value="MFC4359276.1"/>
    <property type="molecule type" value="Genomic_DNA"/>
</dbReference>
<evidence type="ECO:0000313" key="2">
    <source>
        <dbReference type="EMBL" id="MFC4359276.1"/>
    </source>
</evidence>